<gene>
    <name evidence="4" type="ORF">POM88_018522</name>
</gene>
<protein>
    <submittedName>
        <fullName evidence="4">Jacalin-type lectin domain-containing protein</fullName>
    </submittedName>
</protein>
<keyword evidence="5" id="KW-1185">Reference proteome</keyword>
<comment type="similarity">
    <text evidence="1">Belongs to the jacalin lectin family.</text>
</comment>
<keyword evidence="2" id="KW-0430">Lectin</keyword>
<name>A0AAD8ISN9_9APIA</name>
<dbReference type="InterPro" id="IPR036404">
    <property type="entry name" value="Jacalin-like_lectin_dom_sf"/>
</dbReference>
<proteinExistence type="inferred from homology"/>
<dbReference type="Gene3D" id="2.100.10.30">
    <property type="entry name" value="Jacalin-like lectin domain"/>
    <property type="match status" value="1"/>
</dbReference>
<evidence type="ECO:0000256" key="2">
    <source>
        <dbReference type="ARBA" id="ARBA00022734"/>
    </source>
</evidence>
<dbReference type="GO" id="GO:0030246">
    <property type="term" value="F:carbohydrate binding"/>
    <property type="evidence" value="ECO:0007669"/>
    <property type="project" value="UniProtKB-KW"/>
</dbReference>
<dbReference type="SUPFAM" id="SSF51101">
    <property type="entry name" value="Mannose-binding lectins"/>
    <property type="match status" value="1"/>
</dbReference>
<dbReference type="PANTHER" id="PTHR47293:SF70">
    <property type="entry name" value="JACALIN-RELATED LECTIN 24-RELATED"/>
    <property type="match status" value="1"/>
</dbReference>
<organism evidence="4 5">
    <name type="scientific">Heracleum sosnowskyi</name>
    <dbReference type="NCBI Taxonomy" id="360622"/>
    <lineage>
        <taxon>Eukaryota</taxon>
        <taxon>Viridiplantae</taxon>
        <taxon>Streptophyta</taxon>
        <taxon>Embryophyta</taxon>
        <taxon>Tracheophyta</taxon>
        <taxon>Spermatophyta</taxon>
        <taxon>Magnoliopsida</taxon>
        <taxon>eudicotyledons</taxon>
        <taxon>Gunneridae</taxon>
        <taxon>Pentapetalae</taxon>
        <taxon>asterids</taxon>
        <taxon>campanulids</taxon>
        <taxon>Apiales</taxon>
        <taxon>Apiaceae</taxon>
        <taxon>Apioideae</taxon>
        <taxon>apioid superclade</taxon>
        <taxon>Tordylieae</taxon>
        <taxon>Tordyliinae</taxon>
        <taxon>Heracleum</taxon>
    </lineage>
</organism>
<dbReference type="PANTHER" id="PTHR47293">
    <property type="entry name" value="JACALIN-RELATED LECTIN 3"/>
    <property type="match status" value="1"/>
</dbReference>
<dbReference type="EMBL" id="JAUIZM010000004">
    <property type="protein sequence ID" value="KAK1390344.1"/>
    <property type="molecule type" value="Genomic_DNA"/>
</dbReference>
<reference evidence="4" key="1">
    <citation type="submission" date="2023-02" db="EMBL/GenBank/DDBJ databases">
        <title>Genome of toxic invasive species Heracleum sosnowskyi carries increased number of genes despite the absence of recent whole-genome duplications.</title>
        <authorList>
            <person name="Schelkunov M."/>
            <person name="Shtratnikova V."/>
            <person name="Makarenko M."/>
            <person name="Klepikova A."/>
            <person name="Omelchenko D."/>
            <person name="Novikova G."/>
            <person name="Obukhova E."/>
            <person name="Bogdanov V."/>
            <person name="Penin A."/>
            <person name="Logacheva M."/>
        </authorList>
    </citation>
    <scope>NUCLEOTIDE SEQUENCE</scope>
    <source>
        <strain evidence="4">Hsosn_3</strain>
        <tissue evidence="4">Leaf</tissue>
    </source>
</reference>
<dbReference type="AlphaFoldDB" id="A0AAD8ISN9"/>
<dbReference type="Proteomes" id="UP001237642">
    <property type="component" value="Unassembled WGS sequence"/>
</dbReference>
<evidence type="ECO:0000313" key="5">
    <source>
        <dbReference type="Proteomes" id="UP001237642"/>
    </source>
</evidence>
<evidence type="ECO:0000256" key="1">
    <source>
        <dbReference type="ARBA" id="ARBA00006568"/>
    </source>
</evidence>
<accession>A0AAD8ISN9</accession>
<dbReference type="Pfam" id="PF01419">
    <property type="entry name" value="Jacalin"/>
    <property type="match status" value="1"/>
</dbReference>
<sequence length="150" mass="16830">MYKIGASTKASGSVWDAKGKSKIAEIYIASNKKYFRFIDFVYGDNQNTPRLSGLSCQGDITFFNTITLEYPFEFINGISGFYERDYGSKYLRSITFHTNKAKYGPFIACPANEESEQIEFNYQVGSNFSGFFGTNLPNGVESIGIYCKPA</sequence>
<dbReference type="PROSITE" id="PS51752">
    <property type="entry name" value="JACALIN_LECTIN"/>
    <property type="match status" value="1"/>
</dbReference>
<dbReference type="SMART" id="SM00915">
    <property type="entry name" value="Jacalin"/>
    <property type="match status" value="1"/>
</dbReference>
<comment type="caution">
    <text evidence="4">The sequence shown here is derived from an EMBL/GenBank/DDBJ whole genome shotgun (WGS) entry which is preliminary data.</text>
</comment>
<dbReference type="InterPro" id="IPR001229">
    <property type="entry name" value="Jacalin-like_lectin_dom"/>
</dbReference>
<evidence type="ECO:0000313" key="4">
    <source>
        <dbReference type="EMBL" id="KAK1390344.1"/>
    </source>
</evidence>
<reference evidence="4" key="2">
    <citation type="submission" date="2023-05" db="EMBL/GenBank/DDBJ databases">
        <authorList>
            <person name="Schelkunov M.I."/>
        </authorList>
    </citation>
    <scope>NUCLEOTIDE SEQUENCE</scope>
    <source>
        <strain evidence="4">Hsosn_3</strain>
        <tissue evidence="4">Leaf</tissue>
    </source>
</reference>
<evidence type="ECO:0000259" key="3">
    <source>
        <dbReference type="PROSITE" id="PS51752"/>
    </source>
</evidence>
<feature type="domain" description="Jacalin-type lectin" evidence="3">
    <location>
        <begin position="1"/>
        <end position="149"/>
    </location>
</feature>